<evidence type="ECO:0000256" key="3">
    <source>
        <dbReference type="ARBA" id="ARBA00023125"/>
    </source>
</evidence>
<dbReference type="PANTHER" id="PTHR30126:SF94">
    <property type="entry name" value="LYSR FAMILY TRANSCRIPTIONAL REGULATOR"/>
    <property type="match status" value="1"/>
</dbReference>
<evidence type="ECO:0000313" key="7">
    <source>
        <dbReference type="Proteomes" id="UP000462435"/>
    </source>
</evidence>
<keyword evidence="3" id="KW-0238">DNA-binding</keyword>
<accession>A0A7V8G017</accession>
<evidence type="ECO:0000256" key="4">
    <source>
        <dbReference type="ARBA" id="ARBA00023163"/>
    </source>
</evidence>
<dbReference type="NCBIfam" id="NF008095">
    <property type="entry name" value="PRK10837.1"/>
    <property type="match status" value="1"/>
</dbReference>
<name>A0A7V8G017_9BURK</name>
<dbReference type="Gene3D" id="1.10.10.10">
    <property type="entry name" value="Winged helix-like DNA-binding domain superfamily/Winged helix DNA-binding domain"/>
    <property type="match status" value="1"/>
</dbReference>
<comment type="caution">
    <text evidence="6">The sequence shown here is derived from an EMBL/GenBank/DDBJ whole genome shotgun (WGS) entry which is preliminary data.</text>
</comment>
<dbReference type="Proteomes" id="UP000462435">
    <property type="component" value="Unassembled WGS sequence"/>
</dbReference>
<dbReference type="InterPro" id="IPR036388">
    <property type="entry name" value="WH-like_DNA-bd_sf"/>
</dbReference>
<feature type="domain" description="HTH lysR-type" evidence="5">
    <location>
        <begin position="14"/>
        <end position="71"/>
    </location>
</feature>
<sequence>MRGNAQANGIPMKITLRQLQIFLAVAQSGSTTAAAEMVALSQSAASASLNELESLLGVQLFDRVGKRLILNDSGRLLLPQARHMLDAAHTIERQFADPASGSELHIGASTTIGSYMLPAMISSYRKRHAGARVRALVANTADIVDAVVNFEVDAALIEGPCHADDVNVEPWMTDELIVVAAPHHPIVESGRKISLKMLREADWLLREAGSGTREAVEHALIPYLHHLPSSFEFGNSEAIKRATAEGLGISCLSRAVVEDLIESGKLVELATPLPLLRRHFYMVVSRHRAPSPSLSALLEFCREWARGQQPG</sequence>
<dbReference type="GO" id="GO:0000976">
    <property type="term" value="F:transcription cis-regulatory region binding"/>
    <property type="evidence" value="ECO:0007669"/>
    <property type="project" value="TreeGrafter"/>
</dbReference>
<dbReference type="GO" id="GO:0003700">
    <property type="term" value="F:DNA-binding transcription factor activity"/>
    <property type="evidence" value="ECO:0007669"/>
    <property type="project" value="InterPro"/>
</dbReference>
<dbReference type="EMBL" id="WNDX01000005">
    <property type="protein sequence ID" value="KAF1048278.1"/>
    <property type="molecule type" value="Genomic_DNA"/>
</dbReference>
<evidence type="ECO:0000259" key="5">
    <source>
        <dbReference type="PROSITE" id="PS50931"/>
    </source>
</evidence>
<dbReference type="SUPFAM" id="SSF46785">
    <property type="entry name" value="Winged helix' DNA-binding domain"/>
    <property type="match status" value="1"/>
</dbReference>
<dbReference type="CDD" id="cd08420">
    <property type="entry name" value="PBP2_CysL_like"/>
    <property type="match status" value="1"/>
</dbReference>
<dbReference type="InterPro" id="IPR005119">
    <property type="entry name" value="LysR_subst-bd"/>
</dbReference>
<evidence type="ECO:0000256" key="1">
    <source>
        <dbReference type="ARBA" id="ARBA00009437"/>
    </source>
</evidence>
<keyword evidence="2" id="KW-0805">Transcription regulation</keyword>
<organism evidence="6 7">
    <name type="scientific">Herbaspirillum frisingense</name>
    <dbReference type="NCBI Taxonomy" id="92645"/>
    <lineage>
        <taxon>Bacteria</taxon>
        <taxon>Pseudomonadati</taxon>
        <taxon>Pseudomonadota</taxon>
        <taxon>Betaproteobacteria</taxon>
        <taxon>Burkholderiales</taxon>
        <taxon>Oxalobacteraceae</taxon>
        <taxon>Herbaspirillum</taxon>
    </lineage>
</organism>
<dbReference type="AlphaFoldDB" id="A0A7V8G017"/>
<comment type="similarity">
    <text evidence="1">Belongs to the LysR transcriptional regulatory family.</text>
</comment>
<reference evidence="7" key="1">
    <citation type="journal article" date="2020" name="MBio">
        <title>Horizontal gene transfer to a defensive symbiont with a reduced genome amongst a multipartite beetle microbiome.</title>
        <authorList>
            <person name="Waterworth S.C."/>
            <person name="Florez L.V."/>
            <person name="Rees E.R."/>
            <person name="Hertweck C."/>
            <person name="Kaltenpoth M."/>
            <person name="Kwan J.C."/>
        </authorList>
    </citation>
    <scope>NUCLEOTIDE SEQUENCE [LARGE SCALE GENOMIC DNA]</scope>
</reference>
<dbReference type="Pfam" id="PF03466">
    <property type="entry name" value="LysR_substrate"/>
    <property type="match status" value="1"/>
</dbReference>
<dbReference type="PRINTS" id="PR00039">
    <property type="entry name" value="HTHLYSR"/>
</dbReference>
<proteinExistence type="inferred from homology"/>
<gene>
    <name evidence="6" type="primary">cmpR_2</name>
    <name evidence="6" type="ORF">GAK35_00302</name>
</gene>
<evidence type="ECO:0000256" key="2">
    <source>
        <dbReference type="ARBA" id="ARBA00023015"/>
    </source>
</evidence>
<dbReference type="PANTHER" id="PTHR30126">
    <property type="entry name" value="HTH-TYPE TRANSCRIPTIONAL REGULATOR"/>
    <property type="match status" value="1"/>
</dbReference>
<dbReference type="InterPro" id="IPR036390">
    <property type="entry name" value="WH_DNA-bd_sf"/>
</dbReference>
<dbReference type="InterPro" id="IPR000847">
    <property type="entry name" value="LysR_HTH_N"/>
</dbReference>
<dbReference type="FunFam" id="1.10.10.10:FF:000001">
    <property type="entry name" value="LysR family transcriptional regulator"/>
    <property type="match status" value="1"/>
</dbReference>
<dbReference type="SUPFAM" id="SSF53850">
    <property type="entry name" value="Periplasmic binding protein-like II"/>
    <property type="match status" value="1"/>
</dbReference>
<protein>
    <submittedName>
        <fullName evidence="6">HTH-type transcriptional activator CmpR</fullName>
    </submittedName>
</protein>
<dbReference type="PROSITE" id="PS50931">
    <property type="entry name" value="HTH_LYSR"/>
    <property type="match status" value="1"/>
</dbReference>
<evidence type="ECO:0000313" key="6">
    <source>
        <dbReference type="EMBL" id="KAF1048278.1"/>
    </source>
</evidence>
<dbReference type="Gene3D" id="3.40.190.290">
    <property type="match status" value="1"/>
</dbReference>
<keyword evidence="4" id="KW-0804">Transcription</keyword>
<dbReference type="Pfam" id="PF00126">
    <property type="entry name" value="HTH_1"/>
    <property type="match status" value="1"/>
</dbReference>